<keyword evidence="2" id="KW-1185">Reference proteome</keyword>
<gene>
    <name evidence="1" type="ORF">JRQ81_005757</name>
</gene>
<dbReference type="Proteomes" id="UP001142489">
    <property type="component" value="Unassembled WGS sequence"/>
</dbReference>
<reference evidence="1" key="1">
    <citation type="journal article" date="2023" name="DNA Res.">
        <title>Chromosome-level genome assembly of Phrynocephalus forsythii using third-generation DNA sequencing and Hi-C analysis.</title>
        <authorList>
            <person name="Qi Y."/>
            <person name="Zhao W."/>
            <person name="Zhao Y."/>
            <person name="Niu C."/>
            <person name="Cao S."/>
            <person name="Zhang Y."/>
        </authorList>
    </citation>
    <scope>NUCLEOTIDE SEQUENCE</scope>
    <source>
        <tissue evidence="1">Muscle</tissue>
    </source>
</reference>
<sequence>MDTVTCDLQNPVFWMLLYVDDVMIAWESKTALERQAQAWSDYLERLGRQLNIRKMEYLMTNPNEYGMIQIDGPDLLRTEEFK</sequence>
<name>A0A9Q0XGN6_9SAUR</name>
<dbReference type="AlphaFoldDB" id="A0A9Q0XGN6"/>
<dbReference type="OrthoDB" id="5845191at2759"/>
<organism evidence="1 2">
    <name type="scientific">Phrynocephalus forsythii</name>
    <dbReference type="NCBI Taxonomy" id="171643"/>
    <lineage>
        <taxon>Eukaryota</taxon>
        <taxon>Metazoa</taxon>
        <taxon>Chordata</taxon>
        <taxon>Craniata</taxon>
        <taxon>Vertebrata</taxon>
        <taxon>Euteleostomi</taxon>
        <taxon>Lepidosauria</taxon>
        <taxon>Squamata</taxon>
        <taxon>Bifurcata</taxon>
        <taxon>Unidentata</taxon>
        <taxon>Episquamata</taxon>
        <taxon>Toxicofera</taxon>
        <taxon>Iguania</taxon>
        <taxon>Acrodonta</taxon>
        <taxon>Agamidae</taxon>
        <taxon>Agaminae</taxon>
        <taxon>Phrynocephalus</taxon>
    </lineage>
</organism>
<evidence type="ECO:0000313" key="2">
    <source>
        <dbReference type="Proteomes" id="UP001142489"/>
    </source>
</evidence>
<dbReference type="EMBL" id="JAPFRF010000012">
    <property type="protein sequence ID" value="KAJ7313937.1"/>
    <property type="molecule type" value="Genomic_DNA"/>
</dbReference>
<comment type="caution">
    <text evidence="1">The sequence shown here is derived from an EMBL/GenBank/DDBJ whole genome shotgun (WGS) entry which is preliminary data.</text>
</comment>
<evidence type="ECO:0000313" key="1">
    <source>
        <dbReference type="EMBL" id="KAJ7313937.1"/>
    </source>
</evidence>
<accession>A0A9Q0XGN6</accession>
<proteinExistence type="predicted"/>
<protein>
    <recommendedName>
        <fullName evidence="3">Reverse transcriptase domain-containing protein</fullName>
    </recommendedName>
</protein>
<evidence type="ECO:0008006" key="3">
    <source>
        <dbReference type="Google" id="ProtNLM"/>
    </source>
</evidence>